<dbReference type="Proteomes" id="UP001530293">
    <property type="component" value="Unassembled WGS sequence"/>
</dbReference>
<dbReference type="SMART" id="SM00220">
    <property type="entry name" value="S_TKc"/>
    <property type="match status" value="1"/>
</dbReference>
<dbReference type="SUPFAM" id="SSF56112">
    <property type="entry name" value="Protein kinase-like (PK-like)"/>
    <property type="match status" value="1"/>
</dbReference>
<reference evidence="4 5" key="1">
    <citation type="submission" date="2024-10" db="EMBL/GenBank/DDBJ databases">
        <title>Updated reference genomes for cyclostephanoid diatoms.</title>
        <authorList>
            <person name="Roberts W.R."/>
            <person name="Alverson A.J."/>
        </authorList>
    </citation>
    <scope>NUCLEOTIDE SEQUENCE [LARGE SCALE GENOMIC DNA]</scope>
    <source>
        <strain evidence="4 5">AJA232-27</strain>
    </source>
</reference>
<accession>A0ABD3N177</accession>
<protein>
    <recommendedName>
        <fullName evidence="1">Casein kinase I</fullName>
    </recommendedName>
</protein>
<evidence type="ECO:0000259" key="3">
    <source>
        <dbReference type="PROSITE" id="PS50011"/>
    </source>
</evidence>
<dbReference type="EMBL" id="JALLBG020000070">
    <property type="protein sequence ID" value="KAL3767961.1"/>
    <property type="molecule type" value="Genomic_DNA"/>
</dbReference>
<comment type="caution">
    <text evidence="4">The sequence shown here is derived from an EMBL/GenBank/DDBJ whole genome shotgun (WGS) entry which is preliminary data.</text>
</comment>
<dbReference type="InterPro" id="IPR000719">
    <property type="entry name" value="Prot_kinase_dom"/>
</dbReference>
<dbReference type="AlphaFoldDB" id="A0ABD3N177"/>
<feature type="compositionally biased region" description="Gly residues" evidence="2">
    <location>
        <begin position="256"/>
        <end position="270"/>
    </location>
</feature>
<evidence type="ECO:0000256" key="1">
    <source>
        <dbReference type="ARBA" id="ARBA00023860"/>
    </source>
</evidence>
<dbReference type="InterPro" id="IPR050235">
    <property type="entry name" value="CK1_Ser-Thr_kinase"/>
</dbReference>
<proteinExistence type="predicted"/>
<feature type="compositionally biased region" description="Basic residues" evidence="2">
    <location>
        <begin position="12"/>
        <end position="21"/>
    </location>
</feature>
<keyword evidence="5" id="KW-1185">Reference proteome</keyword>
<dbReference type="InterPro" id="IPR011009">
    <property type="entry name" value="Kinase-like_dom_sf"/>
</dbReference>
<dbReference type="PROSITE" id="PS50011">
    <property type="entry name" value="PROTEIN_KINASE_DOM"/>
    <property type="match status" value="1"/>
</dbReference>
<feature type="region of interest" description="Disordered" evidence="2">
    <location>
        <begin position="1"/>
        <end position="30"/>
    </location>
</feature>
<feature type="region of interest" description="Disordered" evidence="2">
    <location>
        <begin position="580"/>
        <end position="606"/>
    </location>
</feature>
<gene>
    <name evidence="4" type="ORF">ACHAWU_005419</name>
</gene>
<evidence type="ECO:0000313" key="4">
    <source>
        <dbReference type="EMBL" id="KAL3767961.1"/>
    </source>
</evidence>
<dbReference type="Pfam" id="PF00069">
    <property type="entry name" value="Pkinase"/>
    <property type="match status" value="1"/>
</dbReference>
<name>A0ABD3N177_9STRA</name>
<dbReference type="Gene3D" id="1.10.510.10">
    <property type="entry name" value="Transferase(Phosphotransferase) domain 1"/>
    <property type="match status" value="2"/>
</dbReference>
<feature type="region of interest" description="Disordered" evidence="2">
    <location>
        <begin position="66"/>
        <end position="119"/>
    </location>
</feature>
<evidence type="ECO:0000313" key="5">
    <source>
        <dbReference type="Proteomes" id="UP001530293"/>
    </source>
</evidence>
<feature type="compositionally biased region" description="Low complexity" evidence="2">
    <location>
        <begin position="246"/>
        <end position="255"/>
    </location>
</feature>
<dbReference type="PANTHER" id="PTHR11909">
    <property type="entry name" value="CASEIN KINASE-RELATED"/>
    <property type="match status" value="1"/>
</dbReference>
<sequence>MNSPDDNDNHPNHRHHQHRSIHPPFPEPGSTIGPDDKFFCLGRLGKGTFCAIHKCVDLSYSHHQQHQHQHRSSSSSSLPPTTAVVSSSSSQLTQSPTPVTADADTTATGGDDSKSMLNISSTSRKQRIVAAKVELANFVDSGVIDGEASVLKFLDVSLPDGMVPIFVDYVRQPPPSTTTATLATTSSGSSAEATVVTPGTTIMEKSSSAGTSADGGLSAIIMEHLPGEDMHLLRDRHCQTLLLEKSETGLSSSSTNGGGAGGGGAGGGMSTGEKVPRRLSIQDSVYLVAEVMLPLLKALHEVGIVHRDVKPSNVVRTGTTPSDRKFKIVDFGLSKSFVVPKDSSFADASRPWNGRWMSPAFSKPGAAATTTTTEQSNNNTIGMMEGCVRIERESAEFRGTSMYASLRVHQGKDHCPRDDIWGLLYVFCDLVSGGLPWMGYASARDRTRCQIIKEMVAGERGRDDWEGVSGTEEEGKLVEGMATKANPDKIPKNGEDAIEWLLFGAEYHNAKYKRDMKLLQALSDFDPESLPALPEPLALSKNDHYVNCLRKAFRHVASLGFVEMPDYDLIGNCLRGFLDESDSSDSVPSINWKSSKRRRSNAANSSALDTGDVTWNLLDEVGDPLDDEMLVEAEVDRRAALEAAAAAFEDSSRSAKGGDGINGTPGASVLDPGASLTGEAADLARLPLQMQFYLSQVEYNARHSETIPLHLALRDWMTLAVPLAHGKWDTAAWERGNHRTDDDGYRNEVYMSLLRKCLDAAEPFKFFSDRECYYHPLESNESTRKRRRVCTSLVPQLVSDDSSSDANDGGGVTESPLLVVSRVFFSLRSALELQQAKNFAPPPKLSFSYAFGRA</sequence>
<feature type="compositionally biased region" description="Low complexity" evidence="2">
    <location>
        <begin position="72"/>
        <end position="110"/>
    </location>
</feature>
<evidence type="ECO:0000256" key="2">
    <source>
        <dbReference type="SAM" id="MobiDB-lite"/>
    </source>
</evidence>
<organism evidence="4 5">
    <name type="scientific">Discostella pseudostelligera</name>
    <dbReference type="NCBI Taxonomy" id="259834"/>
    <lineage>
        <taxon>Eukaryota</taxon>
        <taxon>Sar</taxon>
        <taxon>Stramenopiles</taxon>
        <taxon>Ochrophyta</taxon>
        <taxon>Bacillariophyta</taxon>
        <taxon>Coscinodiscophyceae</taxon>
        <taxon>Thalassiosirophycidae</taxon>
        <taxon>Stephanodiscales</taxon>
        <taxon>Stephanodiscaceae</taxon>
        <taxon>Discostella</taxon>
    </lineage>
</organism>
<feature type="region of interest" description="Disordered" evidence="2">
    <location>
        <begin position="652"/>
        <end position="673"/>
    </location>
</feature>
<feature type="region of interest" description="Disordered" evidence="2">
    <location>
        <begin position="246"/>
        <end position="274"/>
    </location>
</feature>
<feature type="domain" description="Protein kinase" evidence="3">
    <location>
        <begin position="38"/>
        <end position="546"/>
    </location>
</feature>